<gene>
    <name evidence="3" type="ORF">MM415A00502_0017</name>
    <name evidence="2" type="ORF">MM415B00571_0027</name>
    <name evidence="1" type="ORF">TM448A01450_0020</name>
</gene>
<sequence>MKTTAKHFESKTPPWVDLERWRGWILSRGISIIEGERHNQTDGEVHYLLKFGSASYDFHANYWDWRCGWQNSIDWVERIAQK</sequence>
<proteinExistence type="predicted"/>
<dbReference type="EMBL" id="MT144152">
    <property type="protein sequence ID" value="QJA49754.1"/>
    <property type="molecule type" value="Genomic_DNA"/>
</dbReference>
<evidence type="ECO:0000313" key="1">
    <source>
        <dbReference type="EMBL" id="QJA49754.1"/>
    </source>
</evidence>
<dbReference type="EMBL" id="MT142467">
    <property type="protein sequence ID" value="QJA81693.1"/>
    <property type="molecule type" value="Genomic_DNA"/>
</dbReference>
<dbReference type="EMBL" id="MT141508">
    <property type="protein sequence ID" value="QJA63881.1"/>
    <property type="molecule type" value="Genomic_DNA"/>
</dbReference>
<evidence type="ECO:0000313" key="3">
    <source>
        <dbReference type="EMBL" id="QJA81693.1"/>
    </source>
</evidence>
<name>A0A6H1ZQA5_9ZZZZ</name>
<dbReference type="AlphaFoldDB" id="A0A6H1ZQA5"/>
<evidence type="ECO:0000313" key="2">
    <source>
        <dbReference type="EMBL" id="QJA63881.1"/>
    </source>
</evidence>
<protein>
    <submittedName>
        <fullName evidence="1">Uncharacterized protein</fullName>
    </submittedName>
</protein>
<reference evidence="1" key="1">
    <citation type="submission" date="2020-03" db="EMBL/GenBank/DDBJ databases">
        <title>The deep terrestrial virosphere.</title>
        <authorList>
            <person name="Holmfeldt K."/>
            <person name="Nilsson E."/>
            <person name="Simone D."/>
            <person name="Lopez-Fernandez M."/>
            <person name="Wu X."/>
            <person name="de Brujin I."/>
            <person name="Lundin D."/>
            <person name="Andersson A."/>
            <person name="Bertilsson S."/>
            <person name="Dopson M."/>
        </authorList>
    </citation>
    <scope>NUCLEOTIDE SEQUENCE</scope>
    <source>
        <strain evidence="3">MM415A00502</strain>
        <strain evidence="2">MM415B00571</strain>
        <strain evidence="1">TM448A01450</strain>
    </source>
</reference>
<accession>A0A6H1ZQA5</accession>
<organism evidence="1">
    <name type="scientific">viral metagenome</name>
    <dbReference type="NCBI Taxonomy" id="1070528"/>
    <lineage>
        <taxon>unclassified sequences</taxon>
        <taxon>metagenomes</taxon>
        <taxon>organismal metagenomes</taxon>
    </lineage>
</organism>